<gene>
    <name evidence="3" type="ORF">SAMN05421847_0480</name>
</gene>
<evidence type="ECO:0000313" key="4">
    <source>
        <dbReference type="Proteomes" id="UP000236738"/>
    </source>
</evidence>
<dbReference type="Pfam" id="PF23343">
    <property type="entry name" value="REP_ORF2-G2P"/>
    <property type="match status" value="1"/>
</dbReference>
<reference evidence="4" key="1">
    <citation type="submission" date="2016-10" db="EMBL/GenBank/DDBJ databases">
        <authorList>
            <person name="Varghese N."/>
            <person name="Submissions S."/>
        </authorList>
    </citation>
    <scope>NUCLEOTIDE SEQUENCE [LARGE SCALE GENOMIC DNA]</scope>
    <source>
        <strain evidence="4">DSM 21580</strain>
    </source>
</reference>
<dbReference type="OrthoDB" id="947044at2"/>
<name>A0A1H5THZ2_9FLAO</name>
<dbReference type="InterPro" id="IPR056906">
    <property type="entry name" value="ORF2/G2P_dom"/>
</dbReference>
<dbReference type="AlphaFoldDB" id="A0A1H5THZ2"/>
<keyword evidence="4" id="KW-1185">Reference proteome</keyword>
<feature type="domain" description="Replication-associated protein ORF2/G2P" evidence="2">
    <location>
        <begin position="118"/>
        <end position="239"/>
    </location>
</feature>
<feature type="coiled-coil region" evidence="1">
    <location>
        <begin position="19"/>
        <end position="46"/>
    </location>
</feature>
<protein>
    <recommendedName>
        <fullName evidence="2">Replication-associated protein ORF2/G2P domain-containing protein</fullName>
    </recommendedName>
</protein>
<dbReference type="EMBL" id="FNUS01000001">
    <property type="protein sequence ID" value="SEF62396.1"/>
    <property type="molecule type" value="Genomic_DNA"/>
</dbReference>
<sequence length="403" mass="47395">MSSTKFLKLKKRNLIYYSLADQKRYNEKSKENLVQFQNEIDKTAKKKLLKSLDVEKVDDINKFTSSYLLSYSEIMKKEYKRCFSSTQTKKILDSTNTFVDIVKHNYKKSNGLRQRMITFVTLTIPENQKHTDKILVKTLIDFIDHLKKVKNYAIEKNVETNQELLRLKNYVWRAESTELGNIHFHLLFDTYVNHKTLKRVWNNYLTNLGYENGENAANIHNLSNISDVGGYVGKYLTKDPLKSEFAELIKNKTLKIEDLQNYPPNLVYRRPILYTSWGCSKPLKTLNSPTFSGNEIYQFDELKDKCTKVELSDDLKDYVKIYKGKIYDLLNECSVKLKSIVKNRFKLLYHFIYEKSNEEVEKLNELIFLSRLNFGSLKDAFPVISDSRSTNLIKDKSFIPELF</sequence>
<evidence type="ECO:0000313" key="3">
    <source>
        <dbReference type="EMBL" id="SEF62396.1"/>
    </source>
</evidence>
<dbReference type="Proteomes" id="UP000236738">
    <property type="component" value="Unassembled WGS sequence"/>
</dbReference>
<keyword evidence="1" id="KW-0175">Coiled coil</keyword>
<evidence type="ECO:0000256" key="1">
    <source>
        <dbReference type="SAM" id="Coils"/>
    </source>
</evidence>
<organism evidence="3 4">
    <name type="scientific">Halpernia humi</name>
    <dbReference type="NCBI Taxonomy" id="493375"/>
    <lineage>
        <taxon>Bacteria</taxon>
        <taxon>Pseudomonadati</taxon>
        <taxon>Bacteroidota</taxon>
        <taxon>Flavobacteriia</taxon>
        <taxon>Flavobacteriales</taxon>
        <taxon>Weeksellaceae</taxon>
        <taxon>Chryseobacterium group</taxon>
        <taxon>Halpernia</taxon>
    </lineage>
</organism>
<evidence type="ECO:0000259" key="2">
    <source>
        <dbReference type="Pfam" id="PF23343"/>
    </source>
</evidence>
<accession>A0A1H5THZ2</accession>
<proteinExistence type="predicted"/>
<dbReference type="RefSeq" id="WP_103912505.1">
    <property type="nucleotide sequence ID" value="NZ_FNUS01000001.1"/>
</dbReference>